<dbReference type="PROSITE" id="PS50966">
    <property type="entry name" value="ZF_SWIM"/>
    <property type="match status" value="1"/>
</dbReference>
<dbReference type="Pfam" id="PF04434">
    <property type="entry name" value="SWIM"/>
    <property type="match status" value="1"/>
</dbReference>
<dbReference type="EMBL" id="SDMP01000008">
    <property type="protein sequence ID" value="RYR41267.1"/>
    <property type="molecule type" value="Genomic_DNA"/>
</dbReference>
<accession>A0A445BRG0</accession>
<evidence type="ECO:0000259" key="2">
    <source>
        <dbReference type="PROSITE" id="PS50966"/>
    </source>
</evidence>
<evidence type="ECO:0000313" key="4">
    <source>
        <dbReference type="Proteomes" id="UP000289738"/>
    </source>
</evidence>
<reference evidence="3 4" key="1">
    <citation type="submission" date="2019-01" db="EMBL/GenBank/DDBJ databases">
        <title>Sequencing of cultivated peanut Arachis hypogaea provides insights into genome evolution and oil improvement.</title>
        <authorList>
            <person name="Chen X."/>
        </authorList>
    </citation>
    <scope>NUCLEOTIDE SEQUENCE [LARGE SCALE GENOMIC DNA]</scope>
    <source>
        <strain evidence="4">cv. Fuhuasheng</strain>
        <tissue evidence="3">Leaves</tissue>
    </source>
</reference>
<gene>
    <name evidence="3" type="ORF">Ahy_A08g037675</name>
</gene>
<keyword evidence="4" id="KW-1185">Reference proteome</keyword>
<name>A0A445BRG0_ARAHY</name>
<dbReference type="InterPro" id="IPR007527">
    <property type="entry name" value="Znf_SWIM"/>
</dbReference>
<dbReference type="AlphaFoldDB" id="A0A445BRG0"/>
<organism evidence="3 4">
    <name type="scientific">Arachis hypogaea</name>
    <name type="common">Peanut</name>
    <dbReference type="NCBI Taxonomy" id="3818"/>
    <lineage>
        <taxon>Eukaryota</taxon>
        <taxon>Viridiplantae</taxon>
        <taxon>Streptophyta</taxon>
        <taxon>Embryophyta</taxon>
        <taxon>Tracheophyta</taxon>
        <taxon>Spermatophyta</taxon>
        <taxon>Magnoliopsida</taxon>
        <taxon>eudicotyledons</taxon>
        <taxon>Gunneridae</taxon>
        <taxon>Pentapetalae</taxon>
        <taxon>rosids</taxon>
        <taxon>fabids</taxon>
        <taxon>Fabales</taxon>
        <taxon>Fabaceae</taxon>
        <taxon>Papilionoideae</taxon>
        <taxon>50 kb inversion clade</taxon>
        <taxon>dalbergioids sensu lato</taxon>
        <taxon>Dalbergieae</taxon>
        <taxon>Pterocarpus clade</taxon>
        <taxon>Arachis</taxon>
    </lineage>
</organism>
<sequence length="192" mass="22725">MHALNLDTVYVPEFSEYVNTVPVVVADSKFIVEIEFNSRETMIAAVKECTIQKGVHYRVYKPESMTFYAKYIQYETSCDWLIRVSLIKRQYCWVIKRYNGSHTCIRSTIPKVREMSSGLEFAVNLRLRHCDCGKFQVDRILCRHVFAYCANQCLDWKKYVHEVYRTRFRPLGKPTTWPVYQGPRLIPNPHLK</sequence>
<evidence type="ECO:0000313" key="3">
    <source>
        <dbReference type="EMBL" id="RYR41267.1"/>
    </source>
</evidence>
<keyword evidence="1" id="KW-0479">Metal-binding</keyword>
<dbReference type="GO" id="GO:0008270">
    <property type="term" value="F:zinc ion binding"/>
    <property type="evidence" value="ECO:0007669"/>
    <property type="project" value="UniProtKB-KW"/>
</dbReference>
<feature type="domain" description="SWIM-type" evidence="2">
    <location>
        <begin position="121"/>
        <end position="153"/>
    </location>
</feature>
<protein>
    <recommendedName>
        <fullName evidence="2">SWIM-type domain-containing protein</fullName>
    </recommendedName>
</protein>
<comment type="caution">
    <text evidence="3">The sequence shown here is derived from an EMBL/GenBank/DDBJ whole genome shotgun (WGS) entry which is preliminary data.</text>
</comment>
<evidence type="ECO:0000256" key="1">
    <source>
        <dbReference type="PROSITE-ProRule" id="PRU00325"/>
    </source>
</evidence>
<proteinExistence type="predicted"/>
<dbReference type="Proteomes" id="UP000289738">
    <property type="component" value="Chromosome A08"/>
</dbReference>
<keyword evidence="1" id="KW-0863">Zinc-finger</keyword>
<keyword evidence="1" id="KW-0862">Zinc</keyword>